<accession>A0A650EZ79</accession>
<evidence type="ECO:0000313" key="1">
    <source>
        <dbReference type="EMBL" id="QGT55149.1"/>
    </source>
</evidence>
<name>A0A650EZ79_9CAUD</name>
<sequence>MAYKRQTVSLPHGLTAHYTLRTRKKRPAVSKADLALAHWRKQQWIHGSPQIQTPFY</sequence>
<reference evidence="1 2" key="1">
    <citation type="submission" date="2019-04" db="EMBL/GenBank/DDBJ databases">
        <authorList>
            <person name="Pope W.H."/>
            <person name="Garlena R.A."/>
            <person name="Russell D.A."/>
            <person name="Jacobs-Sera D."/>
            <person name="Hatfull G.F."/>
        </authorList>
    </citation>
    <scope>NUCLEOTIDE SEQUENCE [LARGE SCALE GENOMIC DNA]</scope>
</reference>
<dbReference type="GeneID" id="77924553"/>
<keyword evidence="2" id="KW-1185">Reference proteome</keyword>
<dbReference type="EMBL" id="MK814760">
    <property type="protein sequence ID" value="QGT55149.1"/>
    <property type="molecule type" value="Genomic_DNA"/>
</dbReference>
<evidence type="ECO:0000313" key="2">
    <source>
        <dbReference type="Proteomes" id="UP000423482"/>
    </source>
</evidence>
<proteinExistence type="predicted"/>
<protein>
    <submittedName>
        <fullName evidence="1">Uncharacterized protein</fullName>
    </submittedName>
</protein>
<dbReference type="Proteomes" id="UP000423482">
    <property type="component" value="Segment"/>
</dbReference>
<dbReference type="RefSeq" id="YP_010649036.1">
    <property type="nucleotide sequence ID" value="NC_070763.1"/>
</dbReference>
<dbReference type="KEGG" id="vg:77924553"/>
<organism evidence="1 2">
    <name type="scientific">Gordonia phage Forza</name>
    <dbReference type="NCBI Taxonomy" id="2571247"/>
    <lineage>
        <taxon>Viruses</taxon>
        <taxon>Duplodnaviria</taxon>
        <taxon>Heunggongvirae</taxon>
        <taxon>Uroviricota</taxon>
        <taxon>Caudoviricetes</taxon>
        <taxon>Forzavirus</taxon>
        <taxon>Forzavirus forza</taxon>
    </lineage>
</organism>
<gene>
    <name evidence="1" type="primary">188</name>
    <name evidence="1" type="ORF">SEA_FORZA_188</name>
</gene>